<protein>
    <recommendedName>
        <fullName evidence="7">Rieske domain-containing protein</fullName>
    </recommendedName>
</protein>
<dbReference type="Pfam" id="PF00355">
    <property type="entry name" value="Rieske"/>
    <property type="match status" value="1"/>
</dbReference>
<dbReference type="EMBL" id="QOQW01000016">
    <property type="protein sequence ID" value="RCK79073.1"/>
    <property type="molecule type" value="Genomic_DNA"/>
</dbReference>
<reference evidence="8 9" key="1">
    <citation type="submission" date="2018-05" db="EMBL/GenBank/DDBJ databases">
        <title>A metagenomic window into the 2 km-deep terrestrial subsurface aquifer revealed taxonomically and functionally diverse microbial community comprising novel uncultured bacterial lineages.</title>
        <authorList>
            <person name="Kadnikov V.V."/>
            <person name="Mardanov A.V."/>
            <person name="Beletsky A.V."/>
            <person name="Banks D."/>
            <person name="Pimenov N.V."/>
            <person name="Frank Y.A."/>
            <person name="Karnachuk O.V."/>
            <person name="Ravin N.V."/>
        </authorList>
    </citation>
    <scope>NUCLEOTIDE SEQUENCE [LARGE SCALE GENOMIC DNA]</scope>
    <source>
        <strain evidence="8">BY5</strain>
    </source>
</reference>
<evidence type="ECO:0000313" key="8">
    <source>
        <dbReference type="EMBL" id="RCK79073.1"/>
    </source>
</evidence>
<keyword evidence="1" id="KW-0001">2Fe-2S</keyword>
<evidence type="ECO:0000313" key="9">
    <source>
        <dbReference type="Proteomes" id="UP000252355"/>
    </source>
</evidence>
<dbReference type="GO" id="GO:0046872">
    <property type="term" value="F:metal ion binding"/>
    <property type="evidence" value="ECO:0007669"/>
    <property type="project" value="UniProtKB-KW"/>
</dbReference>
<gene>
    <name evidence="8" type="ORF">OZSIB_0415</name>
</gene>
<evidence type="ECO:0000256" key="1">
    <source>
        <dbReference type="ARBA" id="ARBA00022714"/>
    </source>
</evidence>
<comment type="cofactor">
    <cofactor evidence="5">
        <name>[2Fe-2S] cluster</name>
        <dbReference type="ChEBI" id="CHEBI:190135"/>
    </cofactor>
</comment>
<keyword evidence="2" id="KW-0479">Metal-binding</keyword>
<keyword evidence="3" id="KW-0408">Iron</keyword>
<evidence type="ECO:0000256" key="4">
    <source>
        <dbReference type="ARBA" id="ARBA00023014"/>
    </source>
</evidence>
<dbReference type="PROSITE" id="PS51296">
    <property type="entry name" value="RIESKE"/>
    <property type="match status" value="1"/>
</dbReference>
<dbReference type="InterPro" id="IPR017941">
    <property type="entry name" value="Rieske_2Fe-2S"/>
</dbReference>
<dbReference type="PANTHER" id="PTHR21496">
    <property type="entry name" value="FERREDOXIN-RELATED"/>
    <property type="match status" value="1"/>
</dbReference>
<feature type="domain" description="Rieske" evidence="7">
    <location>
        <begin position="2"/>
        <end position="101"/>
    </location>
</feature>
<dbReference type="SUPFAM" id="SSF50022">
    <property type="entry name" value="ISP domain"/>
    <property type="match status" value="1"/>
</dbReference>
<dbReference type="PANTHER" id="PTHR21496:SF0">
    <property type="entry name" value="RIESKE DOMAIN-CONTAINING PROTEIN"/>
    <property type="match status" value="1"/>
</dbReference>
<dbReference type="InterPro" id="IPR036922">
    <property type="entry name" value="Rieske_2Fe-2S_sf"/>
</dbReference>
<evidence type="ECO:0000256" key="2">
    <source>
        <dbReference type="ARBA" id="ARBA00022723"/>
    </source>
</evidence>
<dbReference type="AlphaFoldDB" id="A0A367ZLU1"/>
<dbReference type="Proteomes" id="UP000252355">
    <property type="component" value="Unassembled WGS sequence"/>
</dbReference>
<organism evidence="8 9">
    <name type="scientific">Candidatus Ozemobacter sibiricus</name>
    <dbReference type="NCBI Taxonomy" id="2268124"/>
    <lineage>
        <taxon>Bacteria</taxon>
        <taxon>Candidatus Ozemobacteria</taxon>
        <taxon>Candidatus Ozemobacterales</taxon>
        <taxon>Candidatus Ozemobacteraceae</taxon>
        <taxon>Candidatus Ozemobacter</taxon>
    </lineage>
</organism>
<accession>A0A367ZLU1</accession>
<evidence type="ECO:0000256" key="6">
    <source>
        <dbReference type="ARBA" id="ARBA00038001"/>
    </source>
</evidence>
<evidence type="ECO:0000259" key="7">
    <source>
        <dbReference type="PROSITE" id="PS51296"/>
    </source>
</evidence>
<name>A0A367ZLU1_9BACT</name>
<evidence type="ECO:0000256" key="3">
    <source>
        <dbReference type="ARBA" id="ARBA00023004"/>
    </source>
</evidence>
<comment type="caution">
    <text evidence="8">The sequence shown here is derived from an EMBL/GenBank/DDBJ whole genome shotgun (WGS) entry which is preliminary data.</text>
</comment>
<dbReference type="Gene3D" id="2.102.10.10">
    <property type="entry name" value="Rieske [2Fe-2S] iron-sulphur domain"/>
    <property type="match status" value="1"/>
</dbReference>
<evidence type="ECO:0000256" key="5">
    <source>
        <dbReference type="ARBA" id="ARBA00034078"/>
    </source>
</evidence>
<proteinExistence type="inferred from homology"/>
<keyword evidence="4" id="KW-0411">Iron-sulfur</keyword>
<sequence length="117" mass="12939">MWYTITRSDHLPLNGTLALRHHGWRVLLVRTAEGVFALEDKCPHQEQTMGGGLVEGHTISCPWHSVTVDLRTGVILKDMGFLGMPPMRVFQVREENGAILVDLPEGPPPPPPPLADD</sequence>
<dbReference type="GO" id="GO:0051537">
    <property type="term" value="F:2 iron, 2 sulfur cluster binding"/>
    <property type="evidence" value="ECO:0007669"/>
    <property type="project" value="UniProtKB-KW"/>
</dbReference>
<comment type="similarity">
    <text evidence="6">Belongs to the bacterial ring-hydroxylating dioxygenase ferredoxin component family.</text>
</comment>